<protein>
    <submittedName>
        <fullName evidence="2">Uncharacterized protein</fullName>
    </submittedName>
</protein>
<organism evidence="2 3">
    <name type="scientific">Salirhabdus euzebyi</name>
    <dbReference type="NCBI Taxonomy" id="394506"/>
    <lineage>
        <taxon>Bacteria</taxon>
        <taxon>Bacillati</taxon>
        <taxon>Bacillota</taxon>
        <taxon>Bacilli</taxon>
        <taxon>Bacillales</taxon>
        <taxon>Bacillaceae</taxon>
        <taxon>Salirhabdus</taxon>
    </lineage>
</organism>
<reference evidence="2 3" key="1">
    <citation type="submission" date="2020-08" db="EMBL/GenBank/DDBJ databases">
        <title>Genomic Encyclopedia of Type Strains, Phase IV (KMG-IV): sequencing the most valuable type-strain genomes for metagenomic binning, comparative biology and taxonomic classification.</title>
        <authorList>
            <person name="Goeker M."/>
        </authorList>
    </citation>
    <scope>NUCLEOTIDE SEQUENCE [LARGE SCALE GENOMIC DNA]</scope>
    <source>
        <strain evidence="2 3">DSM 19612</strain>
    </source>
</reference>
<evidence type="ECO:0000256" key="1">
    <source>
        <dbReference type="SAM" id="Phobius"/>
    </source>
</evidence>
<keyword evidence="1" id="KW-1133">Transmembrane helix</keyword>
<sequence length="176" mass="20650">MRIKSIMKPLMVVLGVCLAVYFFIYFQNSTIEKVAEDRHGDVEILEQIEIDNSTFVMFDTGKYIMGEVYEKRLFGWKAIQHSQAINGRNQDSPFRTDFFAYVDMGDIGIYYGYVNPSEIESIRFQLDSFDMIHETSTYYWYIPVVTEDKNGSFQSNQFSVILNSGKIVYYPFEEFQ</sequence>
<keyword evidence="1" id="KW-0812">Transmembrane</keyword>
<keyword evidence="1" id="KW-0472">Membrane</keyword>
<evidence type="ECO:0000313" key="2">
    <source>
        <dbReference type="EMBL" id="MBB6452468.1"/>
    </source>
</evidence>
<accession>A0A841Q339</accession>
<dbReference type="AlphaFoldDB" id="A0A841Q339"/>
<evidence type="ECO:0000313" key="3">
    <source>
        <dbReference type="Proteomes" id="UP000581688"/>
    </source>
</evidence>
<dbReference type="Proteomes" id="UP000581688">
    <property type="component" value="Unassembled WGS sequence"/>
</dbReference>
<dbReference type="RefSeq" id="WP_174494879.1">
    <property type="nucleotide sequence ID" value="NZ_CADDWK010000002.1"/>
</dbReference>
<proteinExistence type="predicted"/>
<gene>
    <name evidence="2" type="ORF">HNQ94_000913</name>
</gene>
<comment type="caution">
    <text evidence="2">The sequence shown here is derived from an EMBL/GenBank/DDBJ whole genome shotgun (WGS) entry which is preliminary data.</text>
</comment>
<name>A0A841Q339_9BACI</name>
<feature type="transmembrane region" description="Helical" evidence="1">
    <location>
        <begin position="7"/>
        <end position="26"/>
    </location>
</feature>
<keyword evidence="3" id="KW-1185">Reference proteome</keyword>
<dbReference type="EMBL" id="JACHGH010000002">
    <property type="protein sequence ID" value="MBB6452468.1"/>
    <property type="molecule type" value="Genomic_DNA"/>
</dbReference>